<dbReference type="Gene3D" id="3.40.1620.10">
    <property type="entry name" value="YefM-like domain"/>
    <property type="match status" value="1"/>
</dbReference>
<evidence type="ECO:0000256" key="1">
    <source>
        <dbReference type="ARBA" id="ARBA00009981"/>
    </source>
</evidence>
<dbReference type="EMBL" id="BK015256">
    <property type="protein sequence ID" value="DAD98205.1"/>
    <property type="molecule type" value="Genomic_DNA"/>
</dbReference>
<sequence length="94" mass="10601">MNIIEDIMPLSNFRQQASEIIKKLNQVKRPTFLTVNGKVAAVVQDAETYQQILDKIEELETMLSIQRGLDDISSGCVSTLDEVSARLKARHEQV</sequence>
<organism evidence="2">
    <name type="scientific">Siphoviridae sp. ctiPM17</name>
    <dbReference type="NCBI Taxonomy" id="2825623"/>
    <lineage>
        <taxon>Viruses</taxon>
        <taxon>Duplodnaviria</taxon>
        <taxon>Heunggongvirae</taxon>
        <taxon>Uroviricota</taxon>
        <taxon>Caudoviricetes</taxon>
    </lineage>
</organism>
<protein>
    <submittedName>
        <fullName evidence="2">Antitoxin</fullName>
    </submittedName>
</protein>
<dbReference type="NCBIfam" id="TIGR01552">
    <property type="entry name" value="phd_fam"/>
    <property type="match status" value="1"/>
</dbReference>
<dbReference type="InterPro" id="IPR006442">
    <property type="entry name" value="Antitoxin_Phd/YefM"/>
</dbReference>
<dbReference type="InterPro" id="IPR051405">
    <property type="entry name" value="phD/YefM_antitoxin"/>
</dbReference>
<dbReference type="SUPFAM" id="SSF143120">
    <property type="entry name" value="YefM-like"/>
    <property type="match status" value="1"/>
</dbReference>
<dbReference type="PANTHER" id="PTHR33713">
    <property type="entry name" value="ANTITOXIN YAFN-RELATED"/>
    <property type="match status" value="1"/>
</dbReference>
<proteinExistence type="inferred from homology"/>
<dbReference type="Pfam" id="PF02604">
    <property type="entry name" value="PhdYeFM_antitox"/>
    <property type="match status" value="1"/>
</dbReference>
<dbReference type="PANTHER" id="PTHR33713:SF10">
    <property type="entry name" value="ANTITOXIN YAFN"/>
    <property type="match status" value="1"/>
</dbReference>
<reference evidence="2" key="1">
    <citation type="journal article" date="2021" name="Proc. Natl. Acad. Sci. U.S.A.">
        <title>A Catalog of Tens of Thousands of Viruses from Human Metagenomes Reveals Hidden Associations with Chronic Diseases.</title>
        <authorList>
            <person name="Tisza M.J."/>
            <person name="Buck C.B."/>
        </authorList>
    </citation>
    <scope>NUCLEOTIDE SEQUENCE</scope>
    <source>
        <strain evidence="2">CtiPM17</strain>
    </source>
</reference>
<accession>A0A8S5NTS6</accession>
<comment type="similarity">
    <text evidence="1">Belongs to the phD/YefM antitoxin family.</text>
</comment>
<dbReference type="InterPro" id="IPR036165">
    <property type="entry name" value="YefM-like_sf"/>
</dbReference>
<evidence type="ECO:0000313" key="2">
    <source>
        <dbReference type="EMBL" id="DAD98205.1"/>
    </source>
</evidence>
<name>A0A8S5NTS6_9CAUD</name>